<organism evidence="3 4">
    <name type="scientific">Spizellomyces punctatus (strain DAOM BR117)</name>
    <dbReference type="NCBI Taxonomy" id="645134"/>
    <lineage>
        <taxon>Eukaryota</taxon>
        <taxon>Fungi</taxon>
        <taxon>Fungi incertae sedis</taxon>
        <taxon>Chytridiomycota</taxon>
        <taxon>Chytridiomycota incertae sedis</taxon>
        <taxon>Chytridiomycetes</taxon>
        <taxon>Spizellomycetales</taxon>
        <taxon>Spizellomycetaceae</taxon>
        <taxon>Spizellomyces</taxon>
    </lineage>
</organism>
<accession>A0A0L0HV04</accession>
<dbReference type="EMBL" id="KQ257450">
    <property type="protein sequence ID" value="KND04922.1"/>
    <property type="molecule type" value="Genomic_DNA"/>
</dbReference>
<evidence type="ECO:0000313" key="3">
    <source>
        <dbReference type="EMBL" id="KND04922.1"/>
    </source>
</evidence>
<gene>
    <name evidence="3" type="ORF">SPPG_00613</name>
</gene>
<dbReference type="OMA" id="YHADMTG"/>
<dbReference type="VEuPathDB" id="FungiDB:SPPG_00613"/>
<dbReference type="InParanoid" id="A0A0L0HV04"/>
<feature type="domain" description="Polysaccharide lyase 14" evidence="2">
    <location>
        <begin position="123"/>
        <end position="331"/>
    </location>
</feature>
<evidence type="ECO:0000259" key="2">
    <source>
        <dbReference type="Pfam" id="PF21294"/>
    </source>
</evidence>
<dbReference type="Pfam" id="PF21294">
    <property type="entry name" value="Polysacc_lyase_14"/>
    <property type="match status" value="1"/>
</dbReference>
<protein>
    <submittedName>
        <fullName evidence="3">Polysaccharide lyase family 14 protein</fullName>
    </submittedName>
</protein>
<dbReference type="InterPro" id="IPR048958">
    <property type="entry name" value="Polysacc_lyase_14"/>
</dbReference>
<keyword evidence="3" id="KW-0456">Lyase</keyword>
<sequence>MCAAMVSLRRMLMVGYVLAGVLHGKFVQSAAAPTVCDLDLGCGAGCPYACPFGFPCDTPKDCLSGSCTGGYCDTGKSTTSKPSTTGEQSWELTDLTTGTDAFNVVKSSYGETNRKIVKDPAGSGKPVLSVFYPAGSYNPSGKPRGGTGFYAQPINLSNAKVVSFEYQIYFPSGFAFNKGGKLPGLYGGRESCSGGDPALDCFSTRYMFRKQGAGETYLYVDASKQVETFCKVPPLSVCNGDYGNSIGRGSFKFKTGKWQSLLQRITLNTPGHADGRVQVFSDGVEVIDFGQVSYRNTANVGFVGIEFETFFGGSDSSWATPKDQYVYFRGFSLHWE</sequence>
<dbReference type="GO" id="GO:0016829">
    <property type="term" value="F:lyase activity"/>
    <property type="evidence" value="ECO:0007669"/>
    <property type="project" value="UniProtKB-KW"/>
</dbReference>
<dbReference type="STRING" id="645134.A0A0L0HV04"/>
<evidence type="ECO:0000313" key="4">
    <source>
        <dbReference type="Proteomes" id="UP000053201"/>
    </source>
</evidence>
<feature type="chain" id="PRO_5005540322" evidence="1">
    <location>
        <begin position="20"/>
        <end position="336"/>
    </location>
</feature>
<dbReference type="Proteomes" id="UP000053201">
    <property type="component" value="Unassembled WGS sequence"/>
</dbReference>
<dbReference type="RefSeq" id="XP_016612961.1">
    <property type="nucleotide sequence ID" value="XM_016748942.1"/>
</dbReference>
<keyword evidence="4" id="KW-1185">Reference proteome</keyword>
<name>A0A0L0HV04_SPIPD</name>
<keyword evidence="1" id="KW-0732">Signal</keyword>
<evidence type="ECO:0000256" key="1">
    <source>
        <dbReference type="SAM" id="SignalP"/>
    </source>
</evidence>
<dbReference type="AlphaFoldDB" id="A0A0L0HV04"/>
<proteinExistence type="predicted"/>
<dbReference type="PANTHER" id="PTHR40124">
    <property type="match status" value="1"/>
</dbReference>
<dbReference type="eggNOG" id="ENOG502RZ0M">
    <property type="taxonomic scope" value="Eukaryota"/>
</dbReference>
<reference evidence="3 4" key="1">
    <citation type="submission" date="2009-08" db="EMBL/GenBank/DDBJ databases">
        <title>The Genome Sequence of Spizellomyces punctatus strain DAOM BR117.</title>
        <authorList>
            <consortium name="The Broad Institute Genome Sequencing Platform"/>
            <person name="Russ C."/>
            <person name="Cuomo C."/>
            <person name="Shea T."/>
            <person name="Young S.K."/>
            <person name="Zeng Q."/>
            <person name="Koehrsen M."/>
            <person name="Haas B."/>
            <person name="Borodovsky M."/>
            <person name="Guigo R."/>
            <person name="Alvarado L."/>
            <person name="Berlin A."/>
            <person name="Bochicchio J."/>
            <person name="Borenstein D."/>
            <person name="Chapman S."/>
            <person name="Chen Z."/>
            <person name="Engels R."/>
            <person name="Freedman E."/>
            <person name="Gellesch M."/>
            <person name="Goldberg J."/>
            <person name="Griggs A."/>
            <person name="Gujja S."/>
            <person name="Heiman D."/>
            <person name="Hepburn T."/>
            <person name="Howarth C."/>
            <person name="Jen D."/>
            <person name="Larson L."/>
            <person name="Lewis B."/>
            <person name="Mehta T."/>
            <person name="Park D."/>
            <person name="Pearson M."/>
            <person name="Roberts A."/>
            <person name="Saif S."/>
            <person name="Shenoy N."/>
            <person name="Sisk P."/>
            <person name="Stolte C."/>
            <person name="Sykes S."/>
            <person name="Thomson T."/>
            <person name="Walk T."/>
            <person name="White J."/>
            <person name="Yandava C."/>
            <person name="Burger G."/>
            <person name="Gray M.W."/>
            <person name="Holland P.W.H."/>
            <person name="King N."/>
            <person name="Lang F.B.F."/>
            <person name="Roger A.J."/>
            <person name="Ruiz-Trillo I."/>
            <person name="Lander E."/>
            <person name="Nusbaum C."/>
        </authorList>
    </citation>
    <scope>NUCLEOTIDE SEQUENCE [LARGE SCALE GENOMIC DNA]</scope>
    <source>
        <strain evidence="3 4">DAOM BR117</strain>
    </source>
</reference>
<dbReference type="GeneID" id="27684331"/>
<dbReference type="PANTHER" id="PTHR40124:SF1">
    <property type="entry name" value="DISAGGREGATASE RELATED REPEAT PROTEIN"/>
    <property type="match status" value="1"/>
</dbReference>
<dbReference type="OrthoDB" id="10069995at2759"/>
<dbReference type="Gene3D" id="2.60.120.200">
    <property type="match status" value="1"/>
</dbReference>
<feature type="signal peptide" evidence="1">
    <location>
        <begin position="1"/>
        <end position="19"/>
    </location>
</feature>